<accession>A0A9N9H454</accession>
<name>A0A9N9H454_FUNMO</name>
<evidence type="ECO:0000313" key="1">
    <source>
        <dbReference type="EMBL" id="CAG8657009.1"/>
    </source>
</evidence>
<sequence length="61" mass="6903">KSSSSGPSDKMANLMNKSNGFEVKDLVIPKIDHFDIDRHTHPCKIIEITNKPHIFKVLDQS</sequence>
<dbReference type="Proteomes" id="UP000789375">
    <property type="component" value="Unassembled WGS sequence"/>
</dbReference>
<feature type="non-terminal residue" evidence="1">
    <location>
        <position position="61"/>
    </location>
</feature>
<gene>
    <name evidence="1" type="ORF">FMOSSE_LOCUS11755</name>
</gene>
<protein>
    <submittedName>
        <fullName evidence="1">11728_t:CDS:1</fullName>
    </submittedName>
</protein>
<keyword evidence="2" id="KW-1185">Reference proteome</keyword>
<comment type="caution">
    <text evidence="1">The sequence shown here is derived from an EMBL/GenBank/DDBJ whole genome shotgun (WGS) entry which is preliminary data.</text>
</comment>
<organism evidence="1 2">
    <name type="scientific">Funneliformis mosseae</name>
    <name type="common">Endomycorrhizal fungus</name>
    <name type="synonym">Glomus mosseae</name>
    <dbReference type="NCBI Taxonomy" id="27381"/>
    <lineage>
        <taxon>Eukaryota</taxon>
        <taxon>Fungi</taxon>
        <taxon>Fungi incertae sedis</taxon>
        <taxon>Mucoromycota</taxon>
        <taxon>Glomeromycotina</taxon>
        <taxon>Glomeromycetes</taxon>
        <taxon>Glomerales</taxon>
        <taxon>Glomeraceae</taxon>
        <taxon>Funneliformis</taxon>
    </lineage>
</organism>
<dbReference type="EMBL" id="CAJVPP010004899">
    <property type="protein sequence ID" value="CAG8657009.1"/>
    <property type="molecule type" value="Genomic_DNA"/>
</dbReference>
<dbReference type="AlphaFoldDB" id="A0A9N9H454"/>
<reference evidence="1" key="1">
    <citation type="submission" date="2021-06" db="EMBL/GenBank/DDBJ databases">
        <authorList>
            <person name="Kallberg Y."/>
            <person name="Tangrot J."/>
            <person name="Rosling A."/>
        </authorList>
    </citation>
    <scope>NUCLEOTIDE SEQUENCE</scope>
    <source>
        <strain evidence="1">87-6 pot B 2015</strain>
    </source>
</reference>
<proteinExistence type="predicted"/>
<evidence type="ECO:0000313" key="2">
    <source>
        <dbReference type="Proteomes" id="UP000789375"/>
    </source>
</evidence>